<organism evidence="2 3">
    <name type="scientific">Sphingobium fuliginis (strain ATCC 27551)</name>
    <dbReference type="NCBI Taxonomy" id="336203"/>
    <lineage>
        <taxon>Bacteria</taxon>
        <taxon>Pseudomonadati</taxon>
        <taxon>Pseudomonadota</taxon>
        <taxon>Alphaproteobacteria</taxon>
        <taxon>Sphingomonadales</taxon>
        <taxon>Sphingomonadaceae</taxon>
        <taxon>Sphingobium</taxon>
    </lineage>
</organism>
<protein>
    <submittedName>
        <fullName evidence="2">Uncharacterized protein</fullName>
    </submittedName>
</protein>
<name>A0A292Z927_SPHSA</name>
<reference evidence="2 3" key="2">
    <citation type="journal article" date="2013" name="Environ. Sci. Technol.">
        <title>The 4-tert-butylphenol-utilizing bacterium Sphingobium fuliginis OMI can degrade bisphenols via phenolic ring hydroxylation and meta-cleavage pathway.</title>
        <authorList>
            <person name="Ogata Y."/>
            <person name="Goda S."/>
            <person name="Toyama T."/>
            <person name="Sei K."/>
            <person name="Ike M."/>
        </authorList>
    </citation>
    <scope>NUCLEOTIDE SEQUENCE [LARGE SCALE GENOMIC DNA]</scope>
    <source>
        <strain evidence="2 3">OMI</strain>
    </source>
</reference>
<comment type="caution">
    <text evidence="2">The sequence shown here is derived from an EMBL/GenBank/DDBJ whole genome shotgun (WGS) entry which is preliminary data.</text>
</comment>
<proteinExistence type="predicted"/>
<dbReference type="AlphaFoldDB" id="A0A292Z927"/>
<feature type="region of interest" description="Disordered" evidence="1">
    <location>
        <begin position="14"/>
        <end position="38"/>
    </location>
</feature>
<evidence type="ECO:0000313" key="2">
    <source>
        <dbReference type="EMBL" id="GAY19576.1"/>
    </source>
</evidence>
<reference evidence="2 3" key="1">
    <citation type="journal article" date="2013" name="Biodegradation">
        <title>Occurrence of 4-tert-butylphenol (4-t-BP) biodegradation in an aquatic sample caused by the presence of Spirodela polyrrhiza and isolation of a 4-t-BP-utilizing bacterium.</title>
        <authorList>
            <person name="Ogata Y."/>
            <person name="Toyama T."/>
            <person name="Yu N."/>
            <person name="Wang X."/>
            <person name="Sei K."/>
            <person name="Ike M."/>
        </authorList>
    </citation>
    <scope>NUCLEOTIDE SEQUENCE [LARGE SCALE GENOMIC DNA]</scope>
    <source>
        <strain evidence="2 3">OMI</strain>
    </source>
</reference>
<gene>
    <name evidence="2" type="ORF">SFOMI_0095</name>
</gene>
<accession>A0A292Z927</accession>
<dbReference type="EMBL" id="BEWI01000027">
    <property type="protein sequence ID" value="GAY19576.1"/>
    <property type="molecule type" value="Genomic_DNA"/>
</dbReference>
<evidence type="ECO:0000313" key="3">
    <source>
        <dbReference type="Proteomes" id="UP000221538"/>
    </source>
</evidence>
<sequence>MDMVNAALAFVPIMDRNGGDSLPTTGLAKNRPGATQRR</sequence>
<dbReference type="Proteomes" id="UP000221538">
    <property type="component" value="Unassembled WGS sequence"/>
</dbReference>
<evidence type="ECO:0000256" key="1">
    <source>
        <dbReference type="SAM" id="MobiDB-lite"/>
    </source>
</evidence>